<dbReference type="Gene3D" id="3.40.720.10">
    <property type="entry name" value="Alkaline Phosphatase, subunit A"/>
    <property type="match status" value="1"/>
</dbReference>
<dbReference type="Pfam" id="PF00884">
    <property type="entry name" value="Sulfatase"/>
    <property type="match status" value="1"/>
</dbReference>
<evidence type="ECO:0000259" key="7">
    <source>
        <dbReference type="Pfam" id="PF00884"/>
    </source>
</evidence>
<dbReference type="Gene3D" id="3.30.1120.10">
    <property type="match status" value="1"/>
</dbReference>
<evidence type="ECO:0000256" key="2">
    <source>
        <dbReference type="ARBA" id="ARBA00008779"/>
    </source>
</evidence>
<protein>
    <submittedName>
        <fullName evidence="8">Sulfatase</fullName>
    </submittedName>
</protein>
<dbReference type="InterPro" id="IPR000917">
    <property type="entry name" value="Sulfatase_N"/>
</dbReference>
<name>A0AAW6TY67_9BACT</name>
<organism evidence="8 9">
    <name type="scientific">Anaerobaca lacustris</name>
    <dbReference type="NCBI Taxonomy" id="3044600"/>
    <lineage>
        <taxon>Bacteria</taxon>
        <taxon>Pseudomonadati</taxon>
        <taxon>Planctomycetota</taxon>
        <taxon>Phycisphaerae</taxon>
        <taxon>Sedimentisphaerales</taxon>
        <taxon>Anaerobacaceae</taxon>
        <taxon>Anaerobaca</taxon>
    </lineage>
</organism>
<keyword evidence="5" id="KW-0378">Hydrolase</keyword>
<dbReference type="CDD" id="cd16144">
    <property type="entry name" value="ARS_like"/>
    <property type="match status" value="1"/>
</dbReference>
<dbReference type="InterPro" id="IPR050738">
    <property type="entry name" value="Sulfatase"/>
</dbReference>
<dbReference type="InterPro" id="IPR006311">
    <property type="entry name" value="TAT_signal"/>
</dbReference>
<reference evidence="8" key="1">
    <citation type="submission" date="2023-05" db="EMBL/GenBank/DDBJ databases">
        <title>Anaerotaeda fermentans gen. nov., sp. nov., a novel anaerobic planctomycete of the new family within the order Sedimentisphaerales isolated from Taman Peninsula, Russia.</title>
        <authorList>
            <person name="Khomyakova M.A."/>
            <person name="Merkel A.Y."/>
            <person name="Slobodkin A.I."/>
        </authorList>
    </citation>
    <scope>NUCLEOTIDE SEQUENCE</scope>
    <source>
        <strain evidence="8">M17dextr</strain>
    </source>
</reference>
<proteinExistence type="inferred from homology"/>
<keyword evidence="9" id="KW-1185">Reference proteome</keyword>
<dbReference type="SUPFAM" id="SSF53649">
    <property type="entry name" value="Alkaline phosphatase-like"/>
    <property type="match status" value="1"/>
</dbReference>
<evidence type="ECO:0000313" key="9">
    <source>
        <dbReference type="Proteomes" id="UP001431776"/>
    </source>
</evidence>
<comment type="caution">
    <text evidence="8">The sequence shown here is derived from an EMBL/GenBank/DDBJ whole genome shotgun (WGS) entry which is preliminary data.</text>
</comment>
<dbReference type="InterPro" id="IPR017850">
    <property type="entry name" value="Alkaline_phosphatase_core_sf"/>
</dbReference>
<gene>
    <name evidence="8" type="ORF">QJ522_15510</name>
</gene>
<evidence type="ECO:0000256" key="3">
    <source>
        <dbReference type="ARBA" id="ARBA00022723"/>
    </source>
</evidence>
<dbReference type="PROSITE" id="PS51318">
    <property type="entry name" value="TAT"/>
    <property type="match status" value="1"/>
</dbReference>
<dbReference type="PANTHER" id="PTHR42693:SF42">
    <property type="entry name" value="ARYLSULFATASE G"/>
    <property type="match status" value="1"/>
</dbReference>
<evidence type="ECO:0000256" key="1">
    <source>
        <dbReference type="ARBA" id="ARBA00001913"/>
    </source>
</evidence>
<dbReference type="EMBL" id="JASCXX010000020">
    <property type="protein sequence ID" value="MDI6450467.1"/>
    <property type="molecule type" value="Genomic_DNA"/>
</dbReference>
<evidence type="ECO:0000313" key="8">
    <source>
        <dbReference type="EMBL" id="MDI6450467.1"/>
    </source>
</evidence>
<dbReference type="GO" id="GO:0004065">
    <property type="term" value="F:arylsulfatase activity"/>
    <property type="evidence" value="ECO:0007669"/>
    <property type="project" value="TreeGrafter"/>
</dbReference>
<evidence type="ECO:0000256" key="4">
    <source>
        <dbReference type="ARBA" id="ARBA00022729"/>
    </source>
</evidence>
<keyword evidence="4" id="KW-0732">Signal</keyword>
<dbReference type="Proteomes" id="UP001431776">
    <property type="component" value="Unassembled WGS sequence"/>
</dbReference>
<accession>A0AAW6TY67</accession>
<sequence>MQKAEQAEKRRFTRRGFLRSTAALTGLLAMSPGHVAEAYRNRISAKPTSKNTRPNIVFFFVDDLGWQDTSVPFWEEVTELNKRYRTPHMEKLANEGVKFTNAYAAAICSPTRISIMTGQNAARHRVTYWTRDLNQITGGNGPLLDAPQDWNYNALQPKGTDLNNSIEAEPLPALLSEAGYRTMHIGKAHLGTNYSPGECPTSIGFNDNVSGFGSGGPGCFLGRRNFGNEYAQHTYPWGVPDLEHYHGMDLFLTEAHTIEAFRLMDDAVKNGQPFFLHMSHYAVHTPLRLDQRFADNYPDLSGNELMYATMIEGMDKSLGDILRRLEALGIEDNTIVILYSDNGALTTILPRNYPLRGGKGTGYEGGIRVPLIIKWPGAANPGSTCSVNVTAEDFYPTILAMAGVDMPAAYKKDYVDGRDFTPLLNGEGSFDRDRPIFFHQPHYHVGKPYSTVIKNNWKLIYWHEDSSVDLYDLKNDIREQNNLAVQNPKKTTELKTLLGQHLSSVQAQMPTQKTNGQMVVPYPSGG</sequence>
<keyword evidence="6" id="KW-0106">Calcium</keyword>
<comment type="cofactor">
    <cofactor evidence="1">
        <name>Ca(2+)</name>
        <dbReference type="ChEBI" id="CHEBI:29108"/>
    </cofactor>
</comment>
<evidence type="ECO:0000256" key="6">
    <source>
        <dbReference type="ARBA" id="ARBA00022837"/>
    </source>
</evidence>
<dbReference type="InterPro" id="IPR024607">
    <property type="entry name" value="Sulfatase_CS"/>
</dbReference>
<dbReference type="AlphaFoldDB" id="A0AAW6TY67"/>
<dbReference type="PROSITE" id="PS00523">
    <property type="entry name" value="SULFATASE_1"/>
    <property type="match status" value="1"/>
</dbReference>
<feature type="domain" description="Sulfatase N-terminal" evidence="7">
    <location>
        <begin position="54"/>
        <end position="404"/>
    </location>
</feature>
<comment type="similarity">
    <text evidence="2">Belongs to the sulfatase family.</text>
</comment>
<evidence type="ECO:0000256" key="5">
    <source>
        <dbReference type="ARBA" id="ARBA00022801"/>
    </source>
</evidence>
<dbReference type="PANTHER" id="PTHR42693">
    <property type="entry name" value="ARYLSULFATASE FAMILY MEMBER"/>
    <property type="match status" value="1"/>
</dbReference>
<dbReference type="GO" id="GO:0046872">
    <property type="term" value="F:metal ion binding"/>
    <property type="evidence" value="ECO:0007669"/>
    <property type="project" value="UniProtKB-KW"/>
</dbReference>
<keyword evidence="3" id="KW-0479">Metal-binding</keyword>
<dbReference type="RefSeq" id="WP_349245878.1">
    <property type="nucleotide sequence ID" value="NZ_JASCXX010000020.1"/>
</dbReference>